<keyword evidence="1" id="KW-0732">Signal</keyword>
<accession>A0A7W7HWT8</accession>
<dbReference type="RefSeq" id="WP_184993193.1">
    <property type="nucleotide sequence ID" value="NZ_BOMK01000012.1"/>
</dbReference>
<evidence type="ECO:0000313" key="3">
    <source>
        <dbReference type="Proteomes" id="UP000578112"/>
    </source>
</evidence>
<reference evidence="2 3" key="1">
    <citation type="submission" date="2020-08" db="EMBL/GenBank/DDBJ databases">
        <title>Sequencing the genomes of 1000 actinobacteria strains.</title>
        <authorList>
            <person name="Klenk H.-P."/>
        </authorList>
    </citation>
    <scope>NUCLEOTIDE SEQUENCE [LARGE SCALE GENOMIC DNA]</scope>
    <source>
        <strain evidence="2 3">DSM 43149</strain>
    </source>
</reference>
<name>A0A7W7HWT8_9ACTN</name>
<protein>
    <recommendedName>
        <fullName evidence="4">Concanavalin A-like lectin/glucanase superfamily protein</fullName>
    </recommendedName>
</protein>
<keyword evidence="3" id="KW-1185">Reference proteome</keyword>
<dbReference type="InterPro" id="IPR013320">
    <property type="entry name" value="ConA-like_dom_sf"/>
</dbReference>
<sequence>MRLIALTVASALAVTATPALAAIAAPVAEPAPITVARYTFDAGNATASRIADTSGRGSALTIRTADQGKITFTGTTDKYAAFPAACAATATVCPRAMLEGTDDADLDPGTRRFRWGASVRVARTQVTGSTNIIQKGVTDTASQWKLQIGGNHGKASCVVVGQGASQLYLVRSSVPVADSAWHDVMCQRSGAALSIYVDGTERGRTAIPAALSIANDMPLRIGGPNFNIKSDMYHGALDDVYARLG</sequence>
<evidence type="ECO:0000256" key="1">
    <source>
        <dbReference type="SAM" id="SignalP"/>
    </source>
</evidence>
<dbReference type="EMBL" id="JACHNH010000001">
    <property type="protein sequence ID" value="MBB4762238.1"/>
    <property type="molecule type" value="Genomic_DNA"/>
</dbReference>
<evidence type="ECO:0000313" key="2">
    <source>
        <dbReference type="EMBL" id="MBB4762238.1"/>
    </source>
</evidence>
<dbReference type="Proteomes" id="UP000578112">
    <property type="component" value="Unassembled WGS sequence"/>
</dbReference>
<evidence type="ECO:0008006" key="4">
    <source>
        <dbReference type="Google" id="ProtNLM"/>
    </source>
</evidence>
<gene>
    <name evidence="2" type="ORF">BJ971_002794</name>
</gene>
<organism evidence="2 3">
    <name type="scientific">Actinoplanes digitatis</name>
    <dbReference type="NCBI Taxonomy" id="1868"/>
    <lineage>
        <taxon>Bacteria</taxon>
        <taxon>Bacillati</taxon>
        <taxon>Actinomycetota</taxon>
        <taxon>Actinomycetes</taxon>
        <taxon>Micromonosporales</taxon>
        <taxon>Micromonosporaceae</taxon>
        <taxon>Actinoplanes</taxon>
    </lineage>
</organism>
<proteinExistence type="predicted"/>
<comment type="caution">
    <text evidence="2">The sequence shown here is derived from an EMBL/GenBank/DDBJ whole genome shotgun (WGS) entry which is preliminary data.</text>
</comment>
<feature type="signal peptide" evidence="1">
    <location>
        <begin position="1"/>
        <end position="21"/>
    </location>
</feature>
<dbReference type="AlphaFoldDB" id="A0A7W7HWT8"/>
<feature type="chain" id="PRO_5031402093" description="Concanavalin A-like lectin/glucanase superfamily protein" evidence="1">
    <location>
        <begin position="22"/>
        <end position="245"/>
    </location>
</feature>
<dbReference type="SUPFAM" id="SSF49899">
    <property type="entry name" value="Concanavalin A-like lectins/glucanases"/>
    <property type="match status" value="1"/>
</dbReference>
<dbReference type="Gene3D" id="2.60.120.200">
    <property type="match status" value="1"/>
</dbReference>
<dbReference type="Pfam" id="PF13385">
    <property type="entry name" value="Laminin_G_3"/>
    <property type="match status" value="1"/>
</dbReference>